<dbReference type="RefSeq" id="WP_377479130.1">
    <property type="nucleotide sequence ID" value="NZ_JBHLTN010000002.1"/>
</dbReference>
<evidence type="ECO:0000313" key="8">
    <source>
        <dbReference type="EMBL" id="MFC0591311.1"/>
    </source>
</evidence>
<evidence type="ECO:0000256" key="3">
    <source>
        <dbReference type="ARBA" id="ARBA00022475"/>
    </source>
</evidence>
<feature type="transmembrane region" description="Helical" evidence="7">
    <location>
        <begin position="44"/>
        <end position="65"/>
    </location>
</feature>
<evidence type="ECO:0000256" key="4">
    <source>
        <dbReference type="ARBA" id="ARBA00022692"/>
    </source>
</evidence>
<keyword evidence="6 7" id="KW-0472">Membrane</keyword>
<dbReference type="PANTHER" id="PTHR33452:SF4">
    <property type="entry name" value="BLL4328 PROTEIN"/>
    <property type="match status" value="1"/>
</dbReference>
<gene>
    <name evidence="8" type="ORF">ACFFGG_01960</name>
</gene>
<dbReference type="InterPro" id="IPR032808">
    <property type="entry name" value="DoxX"/>
</dbReference>
<keyword evidence="9" id="KW-1185">Reference proteome</keyword>
<dbReference type="Proteomes" id="UP001589834">
    <property type="component" value="Unassembled WGS sequence"/>
</dbReference>
<keyword evidence="3" id="KW-1003">Cell membrane</keyword>
<comment type="subcellular location">
    <subcellularLocation>
        <location evidence="1">Cell membrane</location>
        <topology evidence="1">Multi-pass membrane protein</topology>
    </subcellularLocation>
</comment>
<evidence type="ECO:0000256" key="2">
    <source>
        <dbReference type="ARBA" id="ARBA00006679"/>
    </source>
</evidence>
<comment type="similarity">
    <text evidence="2">Belongs to the DoxX family.</text>
</comment>
<keyword evidence="5 7" id="KW-1133">Transmembrane helix</keyword>
<evidence type="ECO:0000256" key="1">
    <source>
        <dbReference type="ARBA" id="ARBA00004651"/>
    </source>
</evidence>
<accession>A0ABV6PNA9</accession>
<dbReference type="InterPro" id="IPR051907">
    <property type="entry name" value="DoxX-like_oxidoreductase"/>
</dbReference>
<evidence type="ECO:0000256" key="6">
    <source>
        <dbReference type="ARBA" id="ARBA00023136"/>
    </source>
</evidence>
<dbReference type="PANTHER" id="PTHR33452">
    <property type="entry name" value="OXIDOREDUCTASE CATD-RELATED"/>
    <property type="match status" value="1"/>
</dbReference>
<keyword evidence="4 7" id="KW-0812">Transmembrane</keyword>
<reference evidence="8 9" key="1">
    <citation type="submission" date="2024-09" db="EMBL/GenBank/DDBJ databases">
        <authorList>
            <person name="Sun Q."/>
            <person name="Mori K."/>
        </authorList>
    </citation>
    <scope>NUCLEOTIDE SEQUENCE [LARGE SCALE GENOMIC DNA]</scope>
    <source>
        <strain evidence="8 9">NCAIM B.02336</strain>
    </source>
</reference>
<evidence type="ECO:0000256" key="7">
    <source>
        <dbReference type="SAM" id="Phobius"/>
    </source>
</evidence>
<name>A0ABV6PNA9_9BURK</name>
<proteinExistence type="inferred from homology"/>
<sequence length="128" mass="13754">MAFSDSATSGLRPYALALLRVTTAYMLLLHGWMKFSGGTPLASLFGAAMVLELVGGALLVLGLFVRPVAFILSGEMAFAYWMAHAKAANWWLPLQNHGESAALFCFIFLYLAAAGGGALALDDARRRR</sequence>
<feature type="transmembrane region" description="Helical" evidence="7">
    <location>
        <begin position="14"/>
        <end position="32"/>
    </location>
</feature>
<evidence type="ECO:0000256" key="5">
    <source>
        <dbReference type="ARBA" id="ARBA00022989"/>
    </source>
</evidence>
<feature type="transmembrane region" description="Helical" evidence="7">
    <location>
        <begin position="101"/>
        <end position="121"/>
    </location>
</feature>
<organism evidence="8 9">
    <name type="scientific">Ottowia pentelensis</name>
    <dbReference type="NCBI Taxonomy" id="511108"/>
    <lineage>
        <taxon>Bacteria</taxon>
        <taxon>Pseudomonadati</taxon>
        <taxon>Pseudomonadota</taxon>
        <taxon>Betaproteobacteria</taxon>
        <taxon>Burkholderiales</taxon>
        <taxon>Comamonadaceae</taxon>
        <taxon>Ottowia</taxon>
    </lineage>
</organism>
<dbReference type="Pfam" id="PF07681">
    <property type="entry name" value="DoxX"/>
    <property type="match status" value="1"/>
</dbReference>
<evidence type="ECO:0000313" key="9">
    <source>
        <dbReference type="Proteomes" id="UP001589834"/>
    </source>
</evidence>
<comment type="caution">
    <text evidence="8">The sequence shown here is derived from an EMBL/GenBank/DDBJ whole genome shotgun (WGS) entry which is preliminary data.</text>
</comment>
<protein>
    <submittedName>
        <fullName evidence="8">DoxX family protein</fullName>
    </submittedName>
</protein>
<dbReference type="EMBL" id="JBHLTN010000002">
    <property type="protein sequence ID" value="MFC0591311.1"/>
    <property type="molecule type" value="Genomic_DNA"/>
</dbReference>